<dbReference type="Proteomes" id="UP000478740">
    <property type="component" value="Unassembled WGS sequence"/>
</dbReference>
<name>A0A6L6IYU3_9RHOB</name>
<comment type="caution">
    <text evidence="1">The sequence shown here is derived from an EMBL/GenBank/DDBJ whole genome shotgun (WGS) entry which is preliminary data.</text>
</comment>
<sequence>MTVESTKNKSGPFVATGSSGVFPRDFLLLDPAHLRVIRVRGFDEDEITSGITHTGVGSTDGTVAVASGLAIGDQVYLLRAVPNLQRSDYNAQGRVPTDQAERDFDLAVMQIQDIAERQSRALTLPVSSELTGEEAMQAALDAPQYALRAEQAAREAQAAASYTVADLADLLYVPRALPIGSRVLTRAERYSYDVVASGGHLVSASGAHLQIVPRGGQWSFGALAPAGDGVTDDRPKFVIANAIGGEMHLPAPAVRYAVSAPVALTVAVNVDARAPWVGLTDSGRITFATQRTTNLGGKVNRIPDRVFVGRAAQAFAGNSGSGDGGTSIFSTPASSPAYLAVNASHLVEAGSQGQYGSVDVVQTAILPGGAAGIAHGAAVVNDRPGGRAWGYIAEIQHEPGALNANGVEWAIKNKSEQNTTYRPYQRVNGTFASRAVAGGDATFGGAATNPSTAAHIIIRNNEGGNTHAWNSGIVFTADALTGTDGSAADNGLGEAMSLARNHYIGWYAPDTPNGLAAIITSRVTQTQNRMRQFFADDAVVFDSLASGGAVFRAQHVANGVNYLQATNGPTGSGAILAAVGPDANINLRLQSKGTGRVQFGTVATQGAYTINGFIEVLSLQGEVVKLARVA</sequence>
<gene>
    <name evidence="1" type="ORF">GL284_12465</name>
</gene>
<evidence type="ECO:0000313" key="1">
    <source>
        <dbReference type="EMBL" id="MTH65079.1"/>
    </source>
</evidence>
<reference evidence="1 2" key="1">
    <citation type="submission" date="2019-11" db="EMBL/GenBank/DDBJ databases">
        <authorList>
            <person name="Dong K."/>
        </authorList>
    </citation>
    <scope>NUCLEOTIDE SEQUENCE [LARGE SCALE GENOMIC DNA]</scope>
    <source>
        <strain evidence="1 2">DK608</strain>
    </source>
</reference>
<organism evidence="1 2">
    <name type="scientific">Paracoccus shanxieyensis</name>
    <dbReference type="NCBI Taxonomy" id="2675752"/>
    <lineage>
        <taxon>Bacteria</taxon>
        <taxon>Pseudomonadati</taxon>
        <taxon>Pseudomonadota</taxon>
        <taxon>Alphaproteobacteria</taxon>
        <taxon>Rhodobacterales</taxon>
        <taxon>Paracoccaceae</taxon>
        <taxon>Paracoccus</taxon>
    </lineage>
</organism>
<proteinExistence type="predicted"/>
<protein>
    <submittedName>
        <fullName evidence="1">Uncharacterized protein</fullName>
    </submittedName>
</protein>
<accession>A0A6L6IYU3</accession>
<dbReference type="AlphaFoldDB" id="A0A6L6IYU3"/>
<dbReference type="EMBL" id="WMII01000011">
    <property type="protein sequence ID" value="MTH65079.1"/>
    <property type="molecule type" value="Genomic_DNA"/>
</dbReference>
<evidence type="ECO:0000313" key="2">
    <source>
        <dbReference type="Proteomes" id="UP000478740"/>
    </source>
</evidence>
<keyword evidence="2" id="KW-1185">Reference proteome</keyword>
<dbReference type="RefSeq" id="WP_155044964.1">
    <property type="nucleotide sequence ID" value="NZ_WMIH01000011.1"/>
</dbReference>